<keyword evidence="2" id="KW-0547">Nucleotide-binding</keyword>
<evidence type="ECO:0000256" key="3">
    <source>
        <dbReference type="ARBA" id="ARBA00023293"/>
    </source>
</evidence>
<dbReference type="CDD" id="cd07302">
    <property type="entry name" value="CHD"/>
    <property type="match status" value="1"/>
</dbReference>
<dbReference type="GO" id="GO:0070482">
    <property type="term" value="P:response to oxygen levels"/>
    <property type="evidence" value="ECO:0007669"/>
    <property type="project" value="TreeGrafter"/>
</dbReference>
<dbReference type="InterPro" id="IPR029787">
    <property type="entry name" value="Nucleotide_cyclase"/>
</dbReference>
<dbReference type="Gene3D" id="3.30.70.1230">
    <property type="entry name" value="Nucleotide cyclase"/>
    <property type="match status" value="1"/>
</dbReference>
<dbReference type="SUPFAM" id="SSF55073">
    <property type="entry name" value="Nucleotide cyclase"/>
    <property type="match status" value="1"/>
</dbReference>
<dbReference type="SUPFAM" id="SSF54427">
    <property type="entry name" value="NTF2-like"/>
    <property type="match status" value="1"/>
</dbReference>
<feature type="coiled-coil region" evidence="4">
    <location>
        <begin position="146"/>
        <end position="180"/>
    </location>
</feature>
<dbReference type="OrthoDB" id="9806704at2"/>
<evidence type="ECO:0000313" key="6">
    <source>
        <dbReference type="EMBL" id="PNQ73152.1"/>
    </source>
</evidence>
<dbReference type="Gene3D" id="3.10.450.50">
    <property type="match status" value="1"/>
</dbReference>
<dbReference type="GO" id="GO:0008074">
    <property type="term" value="C:guanylate cyclase complex, soluble"/>
    <property type="evidence" value="ECO:0007669"/>
    <property type="project" value="TreeGrafter"/>
</dbReference>
<dbReference type="GO" id="GO:0000166">
    <property type="term" value="F:nucleotide binding"/>
    <property type="evidence" value="ECO:0007669"/>
    <property type="project" value="UniProtKB-KW"/>
</dbReference>
<dbReference type="GO" id="GO:0004383">
    <property type="term" value="F:guanylate cyclase activity"/>
    <property type="evidence" value="ECO:0007669"/>
    <property type="project" value="UniProtKB-EC"/>
</dbReference>
<evidence type="ECO:0000313" key="7">
    <source>
        <dbReference type="Proteomes" id="UP000236641"/>
    </source>
</evidence>
<dbReference type="InterPro" id="IPR032710">
    <property type="entry name" value="NTF2-like_dom_sf"/>
</dbReference>
<evidence type="ECO:0000259" key="5">
    <source>
        <dbReference type="PROSITE" id="PS50125"/>
    </source>
</evidence>
<dbReference type="Pfam" id="PF00211">
    <property type="entry name" value="Guanylate_cyc"/>
    <property type="match status" value="1"/>
</dbReference>
<dbReference type="GO" id="GO:0019934">
    <property type="term" value="P:cGMP-mediated signaling"/>
    <property type="evidence" value="ECO:0007669"/>
    <property type="project" value="TreeGrafter"/>
</dbReference>
<proteinExistence type="predicted"/>
<dbReference type="InterPro" id="IPR011645">
    <property type="entry name" value="HNOB_dom_associated"/>
</dbReference>
<keyword evidence="3" id="KW-0141">cGMP biosynthesis</keyword>
<comment type="caution">
    <text evidence="6">The sequence shown here is derived from an EMBL/GenBank/DDBJ whole genome shotgun (WGS) entry which is preliminary data.</text>
</comment>
<keyword evidence="7" id="KW-1185">Reference proteome</keyword>
<dbReference type="Pfam" id="PF13474">
    <property type="entry name" value="SnoaL_3"/>
    <property type="match status" value="1"/>
</dbReference>
<dbReference type="SMART" id="SM00044">
    <property type="entry name" value="CYCc"/>
    <property type="match status" value="1"/>
</dbReference>
<dbReference type="PANTHER" id="PTHR45655:SF13">
    <property type="entry name" value="SOLUBLE GUANYLATE CYCLASE GCY-32-RELATED"/>
    <property type="match status" value="1"/>
</dbReference>
<dbReference type="EC" id="4.6.1.2" evidence="1"/>
<keyword evidence="4" id="KW-0175">Coiled coil</keyword>
<dbReference type="PANTHER" id="PTHR45655">
    <property type="entry name" value="GUANYLATE CYCLASE SOLUBLE SUBUNIT BETA-2"/>
    <property type="match status" value="1"/>
</dbReference>
<feature type="domain" description="Guanylate cyclase" evidence="5">
    <location>
        <begin position="212"/>
        <end position="339"/>
    </location>
</feature>
<evidence type="ECO:0000256" key="4">
    <source>
        <dbReference type="SAM" id="Coils"/>
    </source>
</evidence>
<dbReference type="EMBL" id="POWF01000004">
    <property type="protein sequence ID" value="PNQ73152.1"/>
    <property type="molecule type" value="Genomic_DNA"/>
</dbReference>
<dbReference type="AlphaFoldDB" id="A0A2K1DYP5"/>
<protein>
    <recommendedName>
        <fullName evidence="1">guanylate cyclase</fullName>
        <ecNumber evidence="1">4.6.1.2</ecNumber>
    </recommendedName>
</protein>
<dbReference type="GO" id="GO:0004016">
    <property type="term" value="F:adenylate cyclase activity"/>
    <property type="evidence" value="ECO:0007669"/>
    <property type="project" value="UniProtKB-ARBA"/>
</dbReference>
<organism evidence="6 7">
    <name type="scientific">Hanstruepera neustonica</name>
    <dbReference type="NCBI Taxonomy" id="1445657"/>
    <lineage>
        <taxon>Bacteria</taxon>
        <taxon>Pseudomonadati</taxon>
        <taxon>Bacteroidota</taxon>
        <taxon>Flavobacteriia</taxon>
        <taxon>Flavobacteriales</taxon>
        <taxon>Flavobacteriaceae</taxon>
        <taxon>Hanstruepera</taxon>
    </lineage>
</organism>
<evidence type="ECO:0000256" key="1">
    <source>
        <dbReference type="ARBA" id="ARBA00012202"/>
    </source>
</evidence>
<name>A0A2K1DYP5_9FLAO</name>
<dbReference type="Proteomes" id="UP000236641">
    <property type="component" value="Unassembled WGS sequence"/>
</dbReference>
<dbReference type="PROSITE" id="PS50125">
    <property type="entry name" value="GUANYLATE_CYCLASE_2"/>
    <property type="match status" value="1"/>
</dbReference>
<dbReference type="InterPro" id="IPR037401">
    <property type="entry name" value="SnoaL-like"/>
</dbReference>
<dbReference type="Pfam" id="PF07701">
    <property type="entry name" value="HNOBA"/>
    <property type="match status" value="1"/>
</dbReference>
<gene>
    <name evidence="6" type="ORF">C1T31_09220</name>
</gene>
<dbReference type="InterPro" id="IPR001054">
    <property type="entry name" value="A/G_cyclase"/>
</dbReference>
<dbReference type="RefSeq" id="WP_103052192.1">
    <property type="nucleotide sequence ID" value="NZ_POWF01000004.1"/>
</dbReference>
<sequence length="383" mass="44430">MKQLEQDILKTFKTFWGTWAKREFGKKTLDKILPFLDENISSFGTGEHEFGKSFDEVKYNFECDFSEFKNPLSIEYRYEHVRLLSDTVGQVEAEAMVEFYDDNNNHFKLFLRITNILVFKDQKWLISHIHVSIPSEDQGDGEAFPLDALQARNNRLTALVEQRTLELKEQTQLLEKEKDKTEKLLFNILPKKIARELLDNGYSVPVRHENVSVIFTDFVEFTKIASQISPKELVEELNDIFFYFDNLMREQELEKIKTIGDSYMAVCGLPEPHNEHAFRCIVVARKMLSFIEERNNQRPIKWQMRIGIHSGPVVAGIVGSDKFAYDLWGSTVNLASRLEGSGLQGKINISEDTYHLIKETIPCEYRGKQLVKGDKEVGMYFVS</sequence>
<accession>A0A2K1DYP5</accession>
<reference evidence="6 7" key="1">
    <citation type="submission" date="2018-01" db="EMBL/GenBank/DDBJ databases">
        <title>The draft genome of Hanstruepera neustonica JCM19743.</title>
        <authorList>
            <person name="He R.-H."/>
            <person name="Du Z.-J."/>
        </authorList>
    </citation>
    <scope>NUCLEOTIDE SEQUENCE [LARGE SCALE GENOMIC DNA]</scope>
    <source>
        <strain evidence="6 7">JCM19743</strain>
    </source>
</reference>
<dbReference type="Gene3D" id="6.10.250.780">
    <property type="match status" value="1"/>
</dbReference>
<evidence type="ECO:0000256" key="2">
    <source>
        <dbReference type="ARBA" id="ARBA00022741"/>
    </source>
</evidence>